<accession>X1QJD3</accession>
<dbReference type="Pfam" id="PF13783">
    <property type="entry name" value="DUF4177"/>
    <property type="match status" value="1"/>
</dbReference>
<dbReference type="EMBL" id="BARV01036532">
    <property type="protein sequence ID" value="GAI54926.1"/>
    <property type="molecule type" value="Genomic_DNA"/>
</dbReference>
<organism evidence="2">
    <name type="scientific">marine sediment metagenome</name>
    <dbReference type="NCBI Taxonomy" id="412755"/>
    <lineage>
        <taxon>unclassified sequences</taxon>
        <taxon>metagenomes</taxon>
        <taxon>ecological metagenomes</taxon>
    </lineage>
</organism>
<reference evidence="2" key="1">
    <citation type="journal article" date="2014" name="Front. Microbiol.">
        <title>High frequency of phylogenetically diverse reductive dehalogenase-homologous genes in deep subseafloor sedimentary metagenomes.</title>
        <authorList>
            <person name="Kawai M."/>
            <person name="Futagami T."/>
            <person name="Toyoda A."/>
            <person name="Takaki Y."/>
            <person name="Nishi S."/>
            <person name="Hori S."/>
            <person name="Arai W."/>
            <person name="Tsubouchi T."/>
            <person name="Morono Y."/>
            <person name="Uchiyama I."/>
            <person name="Ito T."/>
            <person name="Fujiyama A."/>
            <person name="Inagaki F."/>
            <person name="Takami H."/>
        </authorList>
    </citation>
    <scope>NUCLEOTIDE SEQUENCE</scope>
    <source>
        <strain evidence="2">Expedition CK06-06</strain>
    </source>
</reference>
<comment type="caution">
    <text evidence="2">The sequence shown here is derived from an EMBL/GenBank/DDBJ whole genome shotgun (WGS) entry which is preliminary data.</text>
</comment>
<dbReference type="InterPro" id="IPR025234">
    <property type="entry name" value="YjzH-like"/>
</dbReference>
<proteinExistence type="predicted"/>
<protein>
    <recommendedName>
        <fullName evidence="3">DUF4177 domain-containing protein</fullName>
    </recommendedName>
</protein>
<sequence length="76" mass="9133">MNKESWEYYFFVQDMRLFEHPGDVYQKKLKEYEGKTLNEYTNELGVKGWEMVNCIPYSSGMGTTTGFLFIFKRPKR</sequence>
<evidence type="ECO:0000313" key="1">
    <source>
        <dbReference type="EMBL" id="GAG66575.1"/>
    </source>
</evidence>
<dbReference type="EMBL" id="BART01001314">
    <property type="protein sequence ID" value="GAG66575.1"/>
    <property type="molecule type" value="Genomic_DNA"/>
</dbReference>
<dbReference type="AlphaFoldDB" id="X1QJD3"/>
<evidence type="ECO:0000313" key="2">
    <source>
        <dbReference type="EMBL" id="GAI54926.1"/>
    </source>
</evidence>
<name>X1QJD3_9ZZZZ</name>
<gene>
    <name evidence="1" type="ORF">S01H4_04776</name>
    <name evidence="2" type="ORF">S06H3_56754</name>
</gene>
<evidence type="ECO:0008006" key="3">
    <source>
        <dbReference type="Google" id="ProtNLM"/>
    </source>
</evidence>